<dbReference type="InterPro" id="IPR001343">
    <property type="entry name" value="Hemolysn_Ca-bd"/>
</dbReference>
<evidence type="ECO:0000256" key="2">
    <source>
        <dbReference type="ARBA" id="ARBA00022525"/>
    </source>
</evidence>
<keyword evidence="5" id="KW-1185">Reference proteome</keyword>
<dbReference type="Pfam" id="PF04122">
    <property type="entry name" value="CW_binding_2"/>
    <property type="match status" value="3"/>
</dbReference>
<dbReference type="Pfam" id="PF00353">
    <property type="entry name" value="HemolysinCabind"/>
    <property type="match status" value="6"/>
</dbReference>
<dbReference type="Gene3D" id="3.40.50.12090">
    <property type="match status" value="2"/>
</dbReference>
<dbReference type="InterPro" id="IPR037120">
    <property type="entry name" value="Haem_peroxidase_sf_animal"/>
</dbReference>
<dbReference type="InterPro" id="IPR010255">
    <property type="entry name" value="Haem_peroxidase_sf"/>
</dbReference>
<evidence type="ECO:0000256" key="1">
    <source>
        <dbReference type="ARBA" id="ARBA00004613"/>
    </source>
</evidence>
<dbReference type="InterPro" id="IPR011049">
    <property type="entry name" value="Serralysin-like_metalloprot_C"/>
</dbReference>
<dbReference type="Pfam" id="PF03098">
    <property type="entry name" value="An_peroxidase"/>
    <property type="match status" value="2"/>
</dbReference>
<dbReference type="EMBL" id="JACSPM010000004">
    <property type="protein sequence ID" value="MBD8024373.1"/>
    <property type="molecule type" value="Genomic_DNA"/>
</dbReference>
<dbReference type="InterPro" id="IPR007253">
    <property type="entry name" value="Cell_wall-bd_2"/>
</dbReference>
<gene>
    <name evidence="4" type="ORF">H9622_12335</name>
</gene>
<dbReference type="Proteomes" id="UP000602532">
    <property type="component" value="Unassembled WGS sequence"/>
</dbReference>
<comment type="subcellular location">
    <subcellularLocation>
        <location evidence="1">Secreted</location>
    </subcellularLocation>
</comment>
<dbReference type="PANTHER" id="PTHR11475:SF4">
    <property type="entry name" value="CHORION PEROXIDASE"/>
    <property type="match status" value="1"/>
</dbReference>
<proteinExistence type="predicted"/>
<dbReference type="InterPro" id="IPR019791">
    <property type="entry name" value="Haem_peroxidase_animal"/>
</dbReference>
<protein>
    <submittedName>
        <fullName evidence="4">Cell wall-binding repeat-containing protein</fullName>
    </submittedName>
</protein>
<keyword evidence="3" id="KW-0325">Glycoprotein</keyword>
<dbReference type="PRINTS" id="PR00313">
    <property type="entry name" value="CABNDNGRPT"/>
</dbReference>
<dbReference type="SUPFAM" id="SSF48113">
    <property type="entry name" value="Heme-dependent peroxidases"/>
    <property type="match status" value="2"/>
</dbReference>
<dbReference type="SUPFAM" id="SSF51120">
    <property type="entry name" value="beta-Roll"/>
    <property type="match status" value="2"/>
</dbReference>
<accession>A0ABR8X598</accession>
<dbReference type="PROSITE" id="PS00330">
    <property type="entry name" value="HEMOLYSIN_CALCIUM"/>
    <property type="match status" value="2"/>
</dbReference>
<comment type="caution">
    <text evidence="4">The sequence shown here is derived from an EMBL/GenBank/DDBJ whole genome shotgun (WGS) entry which is preliminary data.</text>
</comment>
<organism evidence="4 5">
    <name type="scientific">Microbacterium gallinarum</name>
    <dbReference type="NCBI Taxonomy" id="2762209"/>
    <lineage>
        <taxon>Bacteria</taxon>
        <taxon>Bacillati</taxon>
        <taxon>Actinomycetota</taxon>
        <taxon>Actinomycetes</taxon>
        <taxon>Micrococcales</taxon>
        <taxon>Microbacteriaceae</taxon>
        <taxon>Microbacterium</taxon>
    </lineage>
</organism>
<reference evidence="4 5" key="1">
    <citation type="submission" date="2020-08" db="EMBL/GenBank/DDBJ databases">
        <title>A Genomic Blueprint of the Chicken Gut Microbiome.</title>
        <authorList>
            <person name="Gilroy R."/>
            <person name="Ravi A."/>
            <person name="Getino M."/>
            <person name="Pursley I."/>
            <person name="Horton D.L."/>
            <person name="Alikhan N.-F."/>
            <person name="Baker D."/>
            <person name="Gharbi K."/>
            <person name="Hall N."/>
            <person name="Watson M."/>
            <person name="Adriaenssens E.M."/>
            <person name="Foster-Nyarko E."/>
            <person name="Jarju S."/>
            <person name="Secka A."/>
            <person name="Antonio M."/>
            <person name="Oren A."/>
            <person name="Chaudhuri R."/>
            <person name="La Ragione R.M."/>
            <person name="Hildebrand F."/>
            <person name="Pallen M.J."/>
        </authorList>
    </citation>
    <scope>NUCLEOTIDE SEQUENCE [LARGE SCALE GENOMIC DNA]</scope>
    <source>
        <strain evidence="4 5">Sa1CUA4</strain>
    </source>
</reference>
<sequence>MAATDEDPSFVLTQNDLEFILRQIQISEAHAADQTNPSNYTLYCPDQPRVAQNCVNHVKRPAGVRTVDGSYNNLIDTHFGATDHPFPRLLEPEWRQAEPEVATLEFTPNTPEQTEICDPGLTCYEQTQGIVYDSHPREISNLIVDQTMNNPAVANQWEAGTGIQVPGTNRVNIPNTAPDEELSAPFNTFMGFFGQFFDHGLDLVGKAGNGSMVVPLKADDPLYCPTSGQRPNVNDPEELVDCNPDANYITLSRATRVANGTEHQNLTSPFIDQNQTYSSHPAHQVFLREYIEGPDGRPQATGRLIEGENGGMAKWRDVKAQATNILGLRLTDADLLDVPQVLVDPYGNFIPGVNGYPQFIVEGGGFVAGGAEGGTPVPDNVLGTGHAFLDDIAHGATPVVTEGGELLPRFDEDGSPLPDPDGELALSGYDNATLDEHYIAGDGRVNENIGLTAVHSVFHAEHNRMVGQIERLLAGAQGTEYLVAQDSEERGGLAEFAKAFRGETHSYKSDVDIDDLPGYVPNPNPDNVQPVAGTADDWSYQERLFQAAKFATEMQYQHLVFEEFARKVVPTIDAVVFNENSYDPKIDASITAEFAHVVYRFGHSMMTEEIGREPVQNTENNLIAPNGAGDVSLLDGFLAPDLFDMGGQLSPEEAAGSLINGMTSRVGSQIDEHVVDVLRNNLLGLPLDLPTFNLLRGRDVGVPPLQEARRSFFAATKEPSLAPYANWDDFGRNIKNGNNFGRAGERASLVNFVAAYGTHETILDADTIEEKRNAAALLVNGAPLGEEFVVRLAGSDRFETAMSIAERHFQAPVPVAYISRGNNFPDALAGGPLAAETGGPILLAAPNDTGEIPLATRIALSNLQPERIVILGGTSVVGPRAFASYNEIAPTSRIAGVNRFETAAKISQQLEPGRRVFIANGMNFPDALAGAAVAADQSAAMLLVQPNSIPAVTRTALAALDPTEIVVLGGTGAVSAQVAAQLRTYTDGQVVRLGGANRYETALQIVNHFFPNGSDTLYLATGANFPDALTATPAAGINGAPLLLVPPTGLTPALRQKIAALSPGRIFILGGKGVVSLAVEEALQAFAPAPLSAPEDRLDFMFSTGTWANTETGLDTVDFWMGGLAERLDPFGGMLGSTFNFVFETQLEKLQFGDRFYYLFRNQGEQLFAALEGNTFSDLIQRNTDASHLPADIFALQDPVIDIAEQAALPVGQREPGLSLVNGQWRWQGDEHIAMHGTPANDNLRGDEGDDAIWGYDGNDRIEGGSGNDALVGGKGDDIITDSFGDDNLKGKQGNDAMHTGPGVDLAIGGSGDDFIMNGGGDATSIFAGLGDDIVLGTSGRTTVFGGEHDDWVEGSSHADLLQGDNADQAQNDTLGGNDVVAGRLGDDDIEGEGGDDILIGERFGTDRHLGNLGFDWLTYYGQTQGVESDWAFNRIYETQEQLRSRYDLLEALSGGAGNDVLRGPLVEPDDLTTVAEAPLNKATQATLDLVEGFEAMLKPVVNGVAIGDFTLPIMRDAPEIDADGVHKVMIGGPGADTIEGRGGNDYLDGDAMLRVRLRTGTPGNYTYYDSAAELQEAVFSGAINPGAIDIARDIVYDDSDAIDIAQYNDVFDAYTVSELGFAGSGYWRVEHTAVQEAEESDGVDVIRGFERLQFADGCANIVDGQLVSCAQTAFATMSPTEPIEGQPVTAMLWNDAARTVPFNEPGATNLRFTWWAGEGDTADTVGEWEVLALNQVSPTYTPTQEAVGQFLRVTVSYLAANGEFRTAERAVSTAQVQDVQFPGALTFTVAAPSVGDPIAAGIPTDPDGLFDEGALTYVWSSSGVDPAVATEADWVAYNPAQTGAIYAPTADDIGRWIRVTITYQDGSEAQQTVSANSTFAVVE</sequence>
<dbReference type="Gene3D" id="2.150.10.10">
    <property type="entry name" value="Serralysin-like metalloprotease, C-terminal"/>
    <property type="match status" value="1"/>
</dbReference>
<evidence type="ECO:0000313" key="5">
    <source>
        <dbReference type="Proteomes" id="UP000602532"/>
    </source>
</evidence>
<keyword evidence="2" id="KW-0964">Secreted</keyword>
<dbReference type="PANTHER" id="PTHR11475">
    <property type="entry name" value="OXIDASE/PEROXIDASE"/>
    <property type="match status" value="1"/>
</dbReference>
<name>A0ABR8X598_9MICO</name>
<dbReference type="InterPro" id="IPR018511">
    <property type="entry name" value="Hemolysin-typ_Ca-bd_CS"/>
</dbReference>
<evidence type="ECO:0000256" key="3">
    <source>
        <dbReference type="ARBA" id="ARBA00023180"/>
    </source>
</evidence>
<dbReference type="Gene3D" id="1.10.640.10">
    <property type="entry name" value="Haem peroxidase domain superfamily, animal type"/>
    <property type="match status" value="3"/>
</dbReference>
<dbReference type="RefSeq" id="WP_191766716.1">
    <property type="nucleotide sequence ID" value="NZ_JACSPM010000004.1"/>
</dbReference>
<evidence type="ECO:0000313" key="4">
    <source>
        <dbReference type="EMBL" id="MBD8024373.1"/>
    </source>
</evidence>
<dbReference type="PROSITE" id="PS50292">
    <property type="entry name" value="PEROXIDASE_3"/>
    <property type="match status" value="1"/>
</dbReference>